<name>A0A6D2HKI3_9BRAS</name>
<organism evidence="1 2">
    <name type="scientific">Microthlaspi erraticum</name>
    <dbReference type="NCBI Taxonomy" id="1685480"/>
    <lineage>
        <taxon>Eukaryota</taxon>
        <taxon>Viridiplantae</taxon>
        <taxon>Streptophyta</taxon>
        <taxon>Embryophyta</taxon>
        <taxon>Tracheophyta</taxon>
        <taxon>Spermatophyta</taxon>
        <taxon>Magnoliopsida</taxon>
        <taxon>eudicotyledons</taxon>
        <taxon>Gunneridae</taxon>
        <taxon>Pentapetalae</taxon>
        <taxon>rosids</taxon>
        <taxon>malvids</taxon>
        <taxon>Brassicales</taxon>
        <taxon>Brassicaceae</taxon>
        <taxon>Coluteocarpeae</taxon>
        <taxon>Microthlaspi</taxon>
    </lineage>
</organism>
<accession>A0A6D2HKI3</accession>
<evidence type="ECO:0000313" key="2">
    <source>
        <dbReference type="Proteomes" id="UP000467841"/>
    </source>
</evidence>
<dbReference type="EMBL" id="CACVBM020000244">
    <property type="protein sequence ID" value="CAA7016670.1"/>
    <property type="molecule type" value="Genomic_DNA"/>
</dbReference>
<evidence type="ECO:0000313" key="1">
    <source>
        <dbReference type="EMBL" id="CAA7016670.1"/>
    </source>
</evidence>
<dbReference type="AlphaFoldDB" id="A0A6D2HKI3"/>
<comment type="caution">
    <text evidence="1">The sequence shown here is derived from an EMBL/GenBank/DDBJ whole genome shotgun (WGS) entry which is preliminary data.</text>
</comment>
<dbReference type="Proteomes" id="UP000467841">
    <property type="component" value="Unassembled WGS sequence"/>
</dbReference>
<protein>
    <submittedName>
        <fullName evidence="1">Uncharacterized protein</fullName>
    </submittedName>
</protein>
<keyword evidence="2" id="KW-1185">Reference proteome</keyword>
<proteinExistence type="predicted"/>
<sequence>MRIMALQSYAESEKYFLDWAAILRKHASNLESEEVVILSYLQSKGRCEEIAKEFADMLRPILEEIFLLQSLKKKAIEAFPDGGALTTKKKTKMRLFGCFL</sequence>
<gene>
    <name evidence="1" type="ORF">MERR_LOCUS3905</name>
</gene>
<reference evidence="1" key="1">
    <citation type="submission" date="2020-01" db="EMBL/GenBank/DDBJ databases">
        <authorList>
            <person name="Mishra B."/>
        </authorList>
    </citation>
    <scope>NUCLEOTIDE SEQUENCE [LARGE SCALE GENOMIC DNA]</scope>
</reference>